<dbReference type="SUPFAM" id="SSF48452">
    <property type="entry name" value="TPR-like"/>
    <property type="match status" value="1"/>
</dbReference>
<dbReference type="Gene3D" id="1.25.40.10">
    <property type="entry name" value="Tetratricopeptide repeat domain"/>
    <property type="match status" value="1"/>
</dbReference>
<protein>
    <recommendedName>
        <fullName evidence="4">Tetratricopeptide repeat protein</fullName>
    </recommendedName>
</protein>
<dbReference type="AlphaFoldDB" id="A0AAN1WKR3"/>
<evidence type="ECO:0008006" key="4">
    <source>
        <dbReference type="Google" id="ProtNLM"/>
    </source>
</evidence>
<proteinExistence type="predicted"/>
<organism evidence="2 3">
    <name type="scientific">Marinagarivorans cellulosilyticus</name>
    <dbReference type="NCBI Taxonomy" id="2721545"/>
    <lineage>
        <taxon>Bacteria</taxon>
        <taxon>Pseudomonadati</taxon>
        <taxon>Pseudomonadota</taxon>
        <taxon>Gammaproteobacteria</taxon>
        <taxon>Cellvibrionales</taxon>
        <taxon>Cellvibrionaceae</taxon>
        <taxon>Marinagarivorans</taxon>
    </lineage>
</organism>
<dbReference type="InterPro" id="IPR011990">
    <property type="entry name" value="TPR-like_helical_dom_sf"/>
</dbReference>
<name>A0AAN1WKR3_9GAMM</name>
<accession>A0AAN1WKR3</accession>
<evidence type="ECO:0000256" key="1">
    <source>
        <dbReference type="SAM" id="SignalP"/>
    </source>
</evidence>
<evidence type="ECO:0000313" key="2">
    <source>
        <dbReference type="EMBL" id="BCD99380.1"/>
    </source>
</evidence>
<feature type="signal peptide" evidence="1">
    <location>
        <begin position="1"/>
        <end position="21"/>
    </location>
</feature>
<evidence type="ECO:0000313" key="3">
    <source>
        <dbReference type="Proteomes" id="UP001320119"/>
    </source>
</evidence>
<gene>
    <name evidence="2" type="ORF">MARGE09_P3582</name>
</gene>
<reference evidence="2 3" key="1">
    <citation type="journal article" date="2022" name="IScience">
        <title>An ultrasensitive nanofiber-based assay for enzymatic hydrolysis and deep-sea microbial degradation of cellulose.</title>
        <authorList>
            <person name="Tsudome M."/>
            <person name="Tachioka M."/>
            <person name="Miyazaki M."/>
            <person name="Uchimura K."/>
            <person name="Tsuda M."/>
            <person name="Takaki Y."/>
            <person name="Deguchi S."/>
        </authorList>
    </citation>
    <scope>NUCLEOTIDE SEQUENCE [LARGE SCALE GENOMIC DNA]</scope>
    <source>
        <strain evidence="2 3">GE09</strain>
    </source>
</reference>
<keyword evidence="1" id="KW-0732">Signal</keyword>
<keyword evidence="3" id="KW-1185">Reference proteome</keyword>
<dbReference type="EMBL" id="AP023086">
    <property type="protein sequence ID" value="BCD99380.1"/>
    <property type="molecule type" value="Genomic_DNA"/>
</dbReference>
<sequence length="459" mass="50879">MKLLSLRAGTFVLALILCGCASTGYKPPSTNAAPPLLPVKIVAQIDQDFQSYTQSLDKRVGASTYSRYQALLKTSPGYVPALRGLYSFYYFNAQLPTGAYLTLSESMAGLNQLYTRLPALIRNEYYPPTFALYQRNAAIQSSSPASVSNELLLKNLRMAIQEAPENATVRAILAEQLVAMGHAVVAKAVLYEAARHAPDEELYPYTLANYFYQAALDQACIQDNSEALRPALSLYRNTLKINSDADVHYQMGVIYGVLGLMPLMLNEAAVLAKKDDVPSLWQAAYLYVYGGNLGAAKRLFERAANAADLQSQPQGRAYIDYLMLTGQWQAAVKHYPEFLQAKYALGSYDLLLASLMAAVAHGENKNISFDDAWPKSSQLSYHHPWPVALFDVMAGDKNYQALAEQVEGNRCYQSQLHFYAGFNAWLNNDFDQAKQHAQKVKALKLPFSLESLLAETLLQ</sequence>
<dbReference type="RefSeq" id="WP_236984617.1">
    <property type="nucleotide sequence ID" value="NZ_AP023086.1"/>
</dbReference>
<dbReference type="Proteomes" id="UP001320119">
    <property type="component" value="Chromosome"/>
</dbReference>
<dbReference type="PROSITE" id="PS51257">
    <property type="entry name" value="PROKAR_LIPOPROTEIN"/>
    <property type="match status" value="1"/>
</dbReference>
<feature type="chain" id="PRO_5043038546" description="Tetratricopeptide repeat protein" evidence="1">
    <location>
        <begin position="22"/>
        <end position="459"/>
    </location>
</feature>
<dbReference type="KEGG" id="marq:MARGE09_P3582"/>